<keyword evidence="6 11" id="KW-0133">Cell shape</keyword>
<evidence type="ECO:0000256" key="1">
    <source>
        <dbReference type="ARBA" id="ARBA00022475"/>
    </source>
</evidence>
<evidence type="ECO:0000256" key="5">
    <source>
        <dbReference type="ARBA" id="ARBA00022692"/>
    </source>
</evidence>
<dbReference type="InterPro" id="IPR011812">
    <property type="entry name" value="Pep_trsgly"/>
</dbReference>
<dbReference type="InterPro" id="IPR001264">
    <property type="entry name" value="Glyco_trans_51"/>
</dbReference>
<keyword evidence="7 11" id="KW-0573">Peptidoglycan synthesis</keyword>
<dbReference type="Pfam" id="PF00912">
    <property type="entry name" value="Transgly"/>
    <property type="match status" value="1"/>
</dbReference>
<dbReference type="EC" id="2.4.99.28" evidence="11"/>
<dbReference type="GO" id="GO:0009252">
    <property type="term" value="P:peptidoglycan biosynthetic process"/>
    <property type="evidence" value="ECO:0007669"/>
    <property type="project" value="UniProtKB-UniRule"/>
</dbReference>
<keyword evidence="8 11" id="KW-1133">Transmembrane helix</keyword>
<dbReference type="EMBL" id="FUKI01000131">
    <property type="protein sequence ID" value="SJM94438.1"/>
    <property type="molecule type" value="Genomic_DNA"/>
</dbReference>
<dbReference type="UniPathway" id="UPA00219"/>
<dbReference type="RefSeq" id="WP_087144306.1">
    <property type="nucleotide sequence ID" value="NZ_FUKI01000131.1"/>
</dbReference>
<keyword evidence="4 11" id="KW-0808">Transferase</keyword>
<dbReference type="GO" id="GO:0071555">
    <property type="term" value="P:cell wall organization"/>
    <property type="evidence" value="ECO:0007669"/>
    <property type="project" value="UniProtKB-KW"/>
</dbReference>
<accession>A0A1R4HDW2</accession>
<evidence type="ECO:0000256" key="4">
    <source>
        <dbReference type="ARBA" id="ARBA00022679"/>
    </source>
</evidence>
<dbReference type="OrthoDB" id="9766909at2"/>
<comment type="function">
    <text evidence="11">Peptidoglycan polymerase that catalyzes glycan chain elongation from lipid-linked precursors.</text>
</comment>
<keyword evidence="9 11" id="KW-0472">Membrane</keyword>
<keyword evidence="1 11" id="KW-1003">Cell membrane</keyword>
<dbReference type="PANTHER" id="PTHR30400:SF0">
    <property type="entry name" value="BIOSYNTHETIC PEPTIDOGLYCAN TRANSGLYCOSYLASE"/>
    <property type="match status" value="1"/>
</dbReference>
<feature type="domain" description="Glycosyl transferase family 51" evidence="12">
    <location>
        <begin position="93"/>
        <end position="258"/>
    </location>
</feature>
<evidence type="ECO:0000256" key="9">
    <source>
        <dbReference type="ARBA" id="ARBA00023136"/>
    </source>
</evidence>
<name>A0A1R4HDW2_9GAMM</name>
<dbReference type="Gene3D" id="1.10.3810.10">
    <property type="entry name" value="Biosynthetic peptidoglycan transglycosylase-like"/>
    <property type="match status" value="1"/>
</dbReference>
<dbReference type="GO" id="GO:0009274">
    <property type="term" value="C:peptidoglycan-based cell wall"/>
    <property type="evidence" value="ECO:0007669"/>
    <property type="project" value="InterPro"/>
</dbReference>
<evidence type="ECO:0000313" key="14">
    <source>
        <dbReference type="Proteomes" id="UP000195667"/>
    </source>
</evidence>
<feature type="transmembrane region" description="Helical" evidence="11">
    <location>
        <begin position="48"/>
        <end position="69"/>
    </location>
</feature>
<comment type="subcellular location">
    <subcellularLocation>
        <location evidence="11">Cell inner membrane</location>
        <topology evidence="11">Single-pass membrane protein</topology>
    </subcellularLocation>
</comment>
<dbReference type="GO" id="GO:0008955">
    <property type="term" value="F:peptidoglycan glycosyltransferase activity"/>
    <property type="evidence" value="ECO:0007669"/>
    <property type="project" value="UniProtKB-UniRule"/>
</dbReference>
<comment type="catalytic activity">
    <reaction evidence="11">
        <text>[GlcNAc-(1-&gt;4)-Mur2Ac(oyl-L-Ala-gamma-D-Glu-L-Lys-D-Ala-D-Ala)](n)-di-trans,octa-cis-undecaprenyl diphosphate + beta-D-GlcNAc-(1-&gt;4)-Mur2Ac(oyl-L-Ala-gamma-D-Glu-L-Lys-D-Ala-D-Ala)-di-trans,octa-cis-undecaprenyl diphosphate = [GlcNAc-(1-&gt;4)-Mur2Ac(oyl-L-Ala-gamma-D-Glu-L-Lys-D-Ala-D-Ala)](n+1)-di-trans,octa-cis-undecaprenyl diphosphate + di-trans,octa-cis-undecaprenyl diphosphate + H(+)</text>
        <dbReference type="Rhea" id="RHEA:23708"/>
        <dbReference type="Rhea" id="RHEA-COMP:9602"/>
        <dbReference type="Rhea" id="RHEA-COMP:9603"/>
        <dbReference type="ChEBI" id="CHEBI:15378"/>
        <dbReference type="ChEBI" id="CHEBI:58405"/>
        <dbReference type="ChEBI" id="CHEBI:60033"/>
        <dbReference type="ChEBI" id="CHEBI:78435"/>
        <dbReference type="EC" id="2.4.99.28"/>
    </reaction>
</comment>
<evidence type="ECO:0000256" key="7">
    <source>
        <dbReference type="ARBA" id="ARBA00022984"/>
    </source>
</evidence>
<dbReference type="GO" id="GO:0005886">
    <property type="term" value="C:plasma membrane"/>
    <property type="evidence" value="ECO:0007669"/>
    <property type="project" value="UniProtKB-SubCell"/>
</dbReference>
<evidence type="ECO:0000256" key="11">
    <source>
        <dbReference type="HAMAP-Rule" id="MF_00766"/>
    </source>
</evidence>
<protein>
    <recommendedName>
        <fullName evidence="11">Biosynthetic peptidoglycan transglycosylase</fullName>
        <ecNumber evidence="11">2.4.99.28</ecNumber>
    </recommendedName>
    <alternativeName>
        <fullName evidence="11">Glycan polymerase</fullName>
    </alternativeName>
    <alternativeName>
        <fullName evidence="11">Peptidoglycan glycosyltransferase MtgA</fullName>
        <shortName evidence="11">PGT</shortName>
    </alternativeName>
</protein>
<comment type="pathway">
    <text evidence="11">Cell wall biogenesis; peptidoglycan biosynthesis.</text>
</comment>
<evidence type="ECO:0000256" key="6">
    <source>
        <dbReference type="ARBA" id="ARBA00022960"/>
    </source>
</evidence>
<keyword evidence="14" id="KW-1185">Reference proteome</keyword>
<dbReference type="HAMAP" id="MF_00766">
    <property type="entry name" value="PGT_MtgA"/>
    <property type="match status" value="1"/>
</dbReference>
<keyword evidence="2 11" id="KW-0997">Cell inner membrane</keyword>
<evidence type="ECO:0000259" key="12">
    <source>
        <dbReference type="Pfam" id="PF00912"/>
    </source>
</evidence>
<dbReference type="InterPro" id="IPR023346">
    <property type="entry name" value="Lysozyme-like_dom_sf"/>
</dbReference>
<evidence type="ECO:0000256" key="3">
    <source>
        <dbReference type="ARBA" id="ARBA00022676"/>
    </source>
</evidence>
<evidence type="ECO:0000256" key="2">
    <source>
        <dbReference type="ARBA" id="ARBA00022519"/>
    </source>
</evidence>
<dbReference type="SUPFAM" id="SSF53955">
    <property type="entry name" value="Lysozyme-like"/>
    <property type="match status" value="1"/>
</dbReference>
<reference evidence="14" key="1">
    <citation type="submission" date="2017-02" db="EMBL/GenBank/DDBJ databases">
        <authorList>
            <person name="Daims H."/>
        </authorList>
    </citation>
    <scope>NUCLEOTIDE SEQUENCE [LARGE SCALE GENOMIC DNA]</scope>
</reference>
<keyword evidence="5 11" id="KW-0812">Transmembrane</keyword>
<dbReference type="GO" id="GO:0016763">
    <property type="term" value="F:pentosyltransferase activity"/>
    <property type="evidence" value="ECO:0007669"/>
    <property type="project" value="InterPro"/>
</dbReference>
<gene>
    <name evidence="11" type="primary">mtgA</name>
    <name evidence="13" type="ORF">CRENPOLYSF1_540028</name>
</gene>
<evidence type="ECO:0000313" key="13">
    <source>
        <dbReference type="EMBL" id="SJM94438.1"/>
    </source>
</evidence>
<dbReference type="InterPro" id="IPR036950">
    <property type="entry name" value="PBP_transglycosylase"/>
</dbReference>
<sequence>MITNCLGTKHCWIIYNLLAVFTLSKKNKVNHHILAKPVSFRRILKTTLLNILLFFMVSSVGSCLLLRWLPVPTSTFMLYRHYQDVINGATFKAIDYRWVAAQKMSSSAFVAVMSSEDQQFFRHSGFDMPSIQASINVYLNGGRLRGASTISQQVAKNLFLTPSKNFVRKGLEVWFTVLIEFLWSKERILEVYLNIAEFGDHIFGVEAASQRYFGISAQHLSQSQAALLAATLPNPIRYQAQHPSGYVLKRRDWILRQIRNMGYNIHSTLK</sequence>
<evidence type="ECO:0000256" key="10">
    <source>
        <dbReference type="ARBA" id="ARBA00023316"/>
    </source>
</evidence>
<dbReference type="AlphaFoldDB" id="A0A1R4HDW2"/>
<keyword evidence="3 11" id="KW-0328">Glycosyltransferase</keyword>
<evidence type="ECO:0000256" key="8">
    <source>
        <dbReference type="ARBA" id="ARBA00022989"/>
    </source>
</evidence>
<keyword evidence="10 11" id="KW-0961">Cell wall biogenesis/degradation</keyword>
<comment type="similarity">
    <text evidence="11">Belongs to the glycosyltransferase 51 family.</text>
</comment>
<dbReference type="GO" id="GO:0008360">
    <property type="term" value="P:regulation of cell shape"/>
    <property type="evidence" value="ECO:0007669"/>
    <property type="project" value="UniProtKB-KW"/>
</dbReference>
<organism evidence="13 14">
    <name type="scientific">Crenothrix polyspora</name>
    <dbReference type="NCBI Taxonomy" id="360316"/>
    <lineage>
        <taxon>Bacteria</taxon>
        <taxon>Pseudomonadati</taxon>
        <taxon>Pseudomonadota</taxon>
        <taxon>Gammaproteobacteria</taxon>
        <taxon>Methylococcales</taxon>
        <taxon>Crenotrichaceae</taxon>
        <taxon>Crenothrix</taxon>
    </lineage>
</organism>
<dbReference type="NCBIfam" id="TIGR02070">
    <property type="entry name" value="mono_pep_trsgly"/>
    <property type="match status" value="1"/>
</dbReference>
<dbReference type="PANTHER" id="PTHR30400">
    <property type="entry name" value="MONOFUNCTIONAL BIOSYNTHETIC PEPTIDOGLYCAN TRANSGLYCOSYLASE"/>
    <property type="match status" value="1"/>
</dbReference>
<proteinExistence type="inferred from homology"/>
<dbReference type="Proteomes" id="UP000195667">
    <property type="component" value="Unassembled WGS sequence"/>
</dbReference>